<dbReference type="Gene3D" id="1.20.1250.20">
    <property type="entry name" value="MFS general substrate transporter like domains"/>
    <property type="match status" value="1"/>
</dbReference>
<feature type="transmembrane region" description="Helical" evidence="6">
    <location>
        <begin position="152"/>
        <end position="170"/>
    </location>
</feature>
<evidence type="ECO:0000256" key="5">
    <source>
        <dbReference type="ARBA" id="ARBA00023136"/>
    </source>
</evidence>
<keyword evidence="3 6" id="KW-0812">Transmembrane</keyword>
<gene>
    <name evidence="7" type="ORF">HRI_002684700</name>
</gene>
<dbReference type="GO" id="GO:0016020">
    <property type="term" value="C:membrane"/>
    <property type="evidence" value="ECO:0007669"/>
    <property type="project" value="UniProtKB-SubCell"/>
</dbReference>
<dbReference type="EMBL" id="BSYR01000024">
    <property type="protein sequence ID" value="GMI90154.1"/>
    <property type="molecule type" value="Genomic_DNA"/>
</dbReference>
<dbReference type="OrthoDB" id="8904098at2759"/>
<comment type="similarity">
    <text evidence="2">Belongs to the major facilitator superfamily. Proton-dependent oligopeptide transporter (POT/PTR) (TC 2.A.17) family.</text>
</comment>
<feature type="transmembrane region" description="Helical" evidence="6">
    <location>
        <begin position="472"/>
        <end position="493"/>
    </location>
</feature>
<evidence type="ECO:0000256" key="4">
    <source>
        <dbReference type="ARBA" id="ARBA00022989"/>
    </source>
</evidence>
<feature type="transmembrane region" description="Helical" evidence="6">
    <location>
        <begin position="514"/>
        <end position="533"/>
    </location>
</feature>
<dbReference type="SUPFAM" id="SSF103473">
    <property type="entry name" value="MFS general substrate transporter"/>
    <property type="match status" value="1"/>
</dbReference>
<name>A0A9W7M769_HIBTR</name>
<dbReference type="AlphaFoldDB" id="A0A9W7M769"/>
<dbReference type="GO" id="GO:0022857">
    <property type="term" value="F:transmembrane transporter activity"/>
    <property type="evidence" value="ECO:0007669"/>
    <property type="project" value="InterPro"/>
</dbReference>
<dbReference type="CDD" id="cd17416">
    <property type="entry name" value="MFS_NPF1_2"/>
    <property type="match status" value="1"/>
</dbReference>
<sequence length="589" mass="65215">MVSRNGGKSSETCNSIPLSEEENGTLELIDTPSNQRRPAGWRSVSFILANETCGRLASYGLMANFMVYMQREYHMHPVEAATILNGWNGASNLTPVIGAYVSDAFIGKFWTIVLGSFSIILGMVIVTLTALLPPLRPPPCTNEELQHGQCTPYNNAQLGVLIVAIFWLSIGNGGIKPCSLPFGVDQFDLTTEEGRKQNNSFYNLYYTIQMVVLVITQTAVVYIQNDISWALGLGIPTLCSIAAVALFFVGARLYVYIKPEGSVFTGVAQVFVAAYRKRRLHLPIVGVDGQFYDPPLRRSLLRAGELHLTTQYSCLNKAALAMDDEVNSDGSCVNPWRLCTIQQVEDVKCLLNIFPIFLTCIFSFLALNQQGTFTVSQALKMDLRFGSYFKIPAGSIPAVILIVVSVWLPFYDRVLVPALEKLTKLEGGITVLQRIGIGNLFGILSMLVSGFIETKRRNAALSHGGPDGVSPMSVMWLIPQLVLMGFMEIFGVVGLMEFYNKQFPENMRSIGNSLLYLTFSLGSYASSWIITAVEDVTGRDGSGWLTDDINTSRVDKFYFLIAGISLLNFVFFMFCARRYHYKGSVRKTP</sequence>
<reference evidence="7" key="1">
    <citation type="submission" date="2023-05" db="EMBL/GenBank/DDBJ databases">
        <title>Genome and transcriptome analyses reveal genes involved in the formation of fine ridges on petal epidermal cells in Hibiscus trionum.</title>
        <authorList>
            <person name="Koshimizu S."/>
            <person name="Masuda S."/>
            <person name="Ishii T."/>
            <person name="Shirasu K."/>
            <person name="Hoshino A."/>
            <person name="Arita M."/>
        </authorList>
    </citation>
    <scope>NUCLEOTIDE SEQUENCE</scope>
    <source>
        <strain evidence="7">Hamamatsu line</strain>
    </source>
</reference>
<protein>
    <submittedName>
        <fullName evidence="7">Nitrate transporter 1.7, NRT1/ PTR family 2.13</fullName>
    </submittedName>
</protein>
<dbReference type="PANTHER" id="PTHR11654">
    <property type="entry name" value="OLIGOPEPTIDE TRANSPORTER-RELATED"/>
    <property type="match status" value="1"/>
</dbReference>
<feature type="transmembrane region" description="Helical" evidence="6">
    <location>
        <begin position="431"/>
        <end position="452"/>
    </location>
</feature>
<evidence type="ECO:0000256" key="3">
    <source>
        <dbReference type="ARBA" id="ARBA00022692"/>
    </source>
</evidence>
<keyword evidence="8" id="KW-1185">Reference proteome</keyword>
<feature type="transmembrane region" description="Helical" evidence="6">
    <location>
        <begin position="109"/>
        <end position="132"/>
    </location>
</feature>
<evidence type="ECO:0000256" key="1">
    <source>
        <dbReference type="ARBA" id="ARBA00004141"/>
    </source>
</evidence>
<evidence type="ECO:0000256" key="6">
    <source>
        <dbReference type="SAM" id="Phobius"/>
    </source>
</evidence>
<dbReference type="Pfam" id="PF00854">
    <property type="entry name" value="PTR2"/>
    <property type="match status" value="1"/>
</dbReference>
<accession>A0A9W7M769</accession>
<feature type="transmembrane region" description="Helical" evidence="6">
    <location>
        <begin position="204"/>
        <end position="223"/>
    </location>
</feature>
<dbReference type="InterPro" id="IPR000109">
    <property type="entry name" value="POT_fam"/>
</dbReference>
<feature type="transmembrane region" description="Helical" evidence="6">
    <location>
        <begin position="387"/>
        <end position="410"/>
    </location>
</feature>
<comment type="subcellular location">
    <subcellularLocation>
        <location evidence="1">Membrane</location>
        <topology evidence="1">Multi-pass membrane protein</topology>
    </subcellularLocation>
</comment>
<feature type="transmembrane region" description="Helical" evidence="6">
    <location>
        <begin position="229"/>
        <end position="249"/>
    </location>
</feature>
<evidence type="ECO:0000256" key="2">
    <source>
        <dbReference type="ARBA" id="ARBA00005982"/>
    </source>
</evidence>
<dbReference type="InterPro" id="IPR036259">
    <property type="entry name" value="MFS_trans_sf"/>
</dbReference>
<organism evidence="7 8">
    <name type="scientific">Hibiscus trionum</name>
    <name type="common">Flower of an hour</name>
    <dbReference type="NCBI Taxonomy" id="183268"/>
    <lineage>
        <taxon>Eukaryota</taxon>
        <taxon>Viridiplantae</taxon>
        <taxon>Streptophyta</taxon>
        <taxon>Embryophyta</taxon>
        <taxon>Tracheophyta</taxon>
        <taxon>Spermatophyta</taxon>
        <taxon>Magnoliopsida</taxon>
        <taxon>eudicotyledons</taxon>
        <taxon>Gunneridae</taxon>
        <taxon>Pentapetalae</taxon>
        <taxon>rosids</taxon>
        <taxon>malvids</taxon>
        <taxon>Malvales</taxon>
        <taxon>Malvaceae</taxon>
        <taxon>Malvoideae</taxon>
        <taxon>Hibiscus</taxon>
    </lineage>
</organism>
<evidence type="ECO:0000313" key="7">
    <source>
        <dbReference type="EMBL" id="GMI90154.1"/>
    </source>
</evidence>
<keyword evidence="4 6" id="KW-1133">Transmembrane helix</keyword>
<comment type="caution">
    <text evidence="7">The sequence shown here is derived from an EMBL/GenBank/DDBJ whole genome shotgun (WGS) entry which is preliminary data.</text>
</comment>
<dbReference type="Proteomes" id="UP001165190">
    <property type="component" value="Unassembled WGS sequence"/>
</dbReference>
<evidence type="ECO:0000313" key="8">
    <source>
        <dbReference type="Proteomes" id="UP001165190"/>
    </source>
</evidence>
<keyword evidence="5 6" id="KW-0472">Membrane</keyword>
<feature type="transmembrane region" description="Helical" evidence="6">
    <location>
        <begin position="557"/>
        <end position="576"/>
    </location>
</feature>
<feature type="transmembrane region" description="Helical" evidence="6">
    <location>
        <begin position="349"/>
        <end position="367"/>
    </location>
</feature>
<proteinExistence type="inferred from homology"/>